<evidence type="ECO:0000256" key="5">
    <source>
        <dbReference type="ARBA" id="ARBA00022840"/>
    </source>
</evidence>
<dbReference type="SUPFAM" id="SSF50249">
    <property type="entry name" value="Nucleic acid-binding proteins"/>
    <property type="match status" value="1"/>
</dbReference>
<dbReference type="Gene3D" id="3.30.930.10">
    <property type="entry name" value="Bira Bifunctional Protein, Domain 2"/>
    <property type="match status" value="1"/>
</dbReference>
<dbReference type="InterPro" id="IPR004364">
    <property type="entry name" value="Aa-tRNA-synt_II"/>
</dbReference>
<dbReference type="NCBIfam" id="NF003037">
    <property type="entry name" value="PRK03932.1"/>
    <property type="match status" value="1"/>
</dbReference>
<evidence type="ECO:0000313" key="10">
    <source>
        <dbReference type="EMBL" id="MDN4522847.1"/>
    </source>
</evidence>
<keyword evidence="5 8" id="KW-0067">ATP-binding</keyword>
<keyword evidence="11" id="KW-1185">Reference proteome</keyword>
<dbReference type="InterPro" id="IPR004522">
    <property type="entry name" value="Asn-tRNA-ligase"/>
</dbReference>
<comment type="caution">
    <text evidence="10">The sequence shown here is derived from an EMBL/GenBank/DDBJ whole genome shotgun (WGS) entry which is preliminary data.</text>
</comment>
<dbReference type="Gene3D" id="2.40.50.140">
    <property type="entry name" value="Nucleic acid-binding proteins"/>
    <property type="match status" value="1"/>
</dbReference>
<dbReference type="CDD" id="cd04323">
    <property type="entry name" value="AsnRS_cyto_like_N"/>
    <property type="match status" value="1"/>
</dbReference>
<evidence type="ECO:0000256" key="6">
    <source>
        <dbReference type="ARBA" id="ARBA00022917"/>
    </source>
</evidence>
<proteinExistence type="inferred from homology"/>
<dbReference type="PANTHER" id="PTHR22594:SF34">
    <property type="entry name" value="ASPARAGINE--TRNA LIGASE, MITOCHONDRIAL-RELATED"/>
    <property type="match status" value="1"/>
</dbReference>
<organism evidence="10 11">
    <name type="scientific">Fictibacillus fluitans</name>
    <dbReference type="NCBI Taxonomy" id="3058422"/>
    <lineage>
        <taxon>Bacteria</taxon>
        <taxon>Bacillati</taxon>
        <taxon>Bacillota</taxon>
        <taxon>Bacilli</taxon>
        <taxon>Bacillales</taxon>
        <taxon>Fictibacillaceae</taxon>
        <taxon>Fictibacillus</taxon>
    </lineage>
</organism>
<dbReference type="NCBIfam" id="TIGR00457">
    <property type="entry name" value="asnS"/>
    <property type="match status" value="1"/>
</dbReference>
<dbReference type="InterPro" id="IPR006195">
    <property type="entry name" value="aa-tRNA-synth_II"/>
</dbReference>
<evidence type="ECO:0000256" key="7">
    <source>
        <dbReference type="ARBA" id="ARBA00023146"/>
    </source>
</evidence>
<dbReference type="Pfam" id="PF00152">
    <property type="entry name" value="tRNA-synt_2"/>
    <property type="match status" value="1"/>
</dbReference>
<dbReference type="CDD" id="cd00776">
    <property type="entry name" value="AsxRS_core"/>
    <property type="match status" value="1"/>
</dbReference>
<gene>
    <name evidence="8 10" type="primary">asnS</name>
    <name evidence="10" type="ORF">QYB97_00080</name>
</gene>
<comment type="catalytic activity">
    <reaction evidence="8">
        <text>tRNA(Asn) + L-asparagine + ATP = L-asparaginyl-tRNA(Asn) + AMP + diphosphate + H(+)</text>
        <dbReference type="Rhea" id="RHEA:11180"/>
        <dbReference type="Rhea" id="RHEA-COMP:9659"/>
        <dbReference type="Rhea" id="RHEA-COMP:9674"/>
        <dbReference type="ChEBI" id="CHEBI:15378"/>
        <dbReference type="ChEBI" id="CHEBI:30616"/>
        <dbReference type="ChEBI" id="CHEBI:33019"/>
        <dbReference type="ChEBI" id="CHEBI:58048"/>
        <dbReference type="ChEBI" id="CHEBI:78442"/>
        <dbReference type="ChEBI" id="CHEBI:78515"/>
        <dbReference type="ChEBI" id="CHEBI:456215"/>
        <dbReference type="EC" id="6.1.1.22"/>
    </reaction>
</comment>
<dbReference type="NCBIfam" id="NF003483">
    <property type="entry name" value="PRK05159.1"/>
    <property type="match status" value="1"/>
</dbReference>
<dbReference type="HAMAP" id="MF_00534">
    <property type="entry name" value="Asn_tRNA_synth"/>
    <property type="match status" value="1"/>
</dbReference>
<feature type="domain" description="Aminoacyl-transfer RNA synthetases class-II family profile" evidence="9">
    <location>
        <begin position="130"/>
        <end position="430"/>
    </location>
</feature>
<accession>A0ABT8HQ07</accession>
<evidence type="ECO:0000256" key="8">
    <source>
        <dbReference type="HAMAP-Rule" id="MF_00534"/>
    </source>
</evidence>
<evidence type="ECO:0000256" key="1">
    <source>
        <dbReference type="ARBA" id="ARBA00008226"/>
    </source>
</evidence>
<dbReference type="GO" id="GO:0004816">
    <property type="term" value="F:asparagine-tRNA ligase activity"/>
    <property type="evidence" value="ECO:0007669"/>
    <property type="project" value="UniProtKB-EC"/>
</dbReference>
<comment type="similarity">
    <text evidence="1 8">Belongs to the class-II aminoacyl-tRNA synthetase family.</text>
</comment>
<dbReference type="PANTHER" id="PTHR22594">
    <property type="entry name" value="ASPARTYL/LYSYL-TRNA SYNTHETASE"/>
    <property type="match status" value="1"/>
</dbReference>
<evidence type="ECO:0000256" key="3">
    <source>
        <dbReference type="ARBA" id="ARBA00022598"/>
    </source>
</evidence>
<evidence type="ECO:0000313" key="11">
    <source>
        <dbReference type="Proteomes" id="UP001172721"/>
    </source>
</evidence>
<keyword evidence="4 8" id="KW-0547">Nucleotide-binding</keyword>
<dbReference type="PROSITE" id="PS50862">
    <property type="entry name" value="AA_TRNA_LIGASE_II"/>
    <property type="match status" value="1"/>
</dbReference>
<protein>
    <recommendedName>
        <fullName evidence="8">Asparagine--tRNA ligase</fullName>
        <ecNumber evidence="8">6.1.1.22</ecNumber>
    </recommendedName>
    <alternativeName>
        <fullName evidence="8">Asparaginyl-tRNA synthetase</fullName>
        <shortName evidence="8">AsnRS</shortName>
    </alternativeName>
</protein>
<keyword evidence="7 8" id="KW-0030">Aminoacyl-tRNA synthetase</keyword>
<dbReference type="InterPro" id="IPR045864">
    <property type="entry name" value="aa-tRNA-synth_II/BPL/LPL"/>
</dbReference>
<keyword evidence="6 8" id="KW-0648">Protein biosynthesis</keyword>
<name>A0ABT8HQ07_9BACL</name>
<comment type="subunit">
    <text evidence="8">Homodimer.</text>
</comment>
<sequence length="430" mass="49128">MKTTISQLKNHIDETVTIGAWLSNKRSSGKIAFLQLRDGTGFVQGVVVKAEVAEDIWTTAKGLTQETSLYVTGKVQQDDRSQTGVELVVTDVKVISESVDYPITPKEHGTEFLMDHRHLWLRSKRQHAIMKVRNEIIHAMYEFFHKNEFIKVDPPILTGSSAEGTTTLFHTKYFDEDAYLSQSGQLYMEAAAMALGKVFSFGPTFRAEKSKTRRHLIEFWMIEPEMAFVEHEESLEIQEQFVSHVVQSVLERCKLELTVLGRDLSKLENVKAPFPRISYDDAITLLKEKGFDDIEWGEDFGAPHETAIAESYDKPVFITNYPKEIKAFYMKPHPERDDVVLCADLIAPEGYGEIIGGSQRIDDLELMKARYEEHGLTDDAYKWYLELRQYGSVPHSGFGLGLERTVAWITGAEHVRETIPFPRLLNRLYP</sequence>
<keyword evidence="2 8" id="KW-0963">Cytoplasm</keyword>
<reference evidence="10" key="1">
    <citation type="submission" date="2023-07" db="EMBL/GenBank/DDBJ databases">
        <title>Fictibacillus sp. isolated from freshwater pond.</title>
        <authorList>
            <person name="Kirdat K."/>
            <person name="Bhat A."/>
            <person name="Mourya A."/>
            <person name="Yadav A."/>
        </authorList>
    </citation>
    <scope>NUCLEOTIDE SEQUENCE</scope>
    <source>
        <strain evidence="10">NE201</strain>
    </source>
</reference>
<dbReference type="InterPro" id="IPR004365">
    <property type="entry name" value="NA-bd_OB_tRNA"/>
</dbReference>
<evidence type="ECO:0000256" key="4">
    <source>
        <dbReference type="ARBA" id="ARBA00022741"/>
    </source>
</evidence>
<dbReference type="Pfam" id="PF01336">
    <property type="entry name" value="tRNA_anti-codon"/>
    <property type="match status" value="1"/>
</dbReference>
<dbReference type="InterPro" id="IPR002312">
    <property type="entry name" value="Asp/Asn-tRNA-synth_IIb"/>
</dbReference>
<dbReference type="SUPFAM" id="SSF55681">
    <property type="entry name" value="Class II aaRS and biotin synthetases"/>
    <property type="match status" value="1"/>
</dbReference>
<dbReference type="EMBL" id="JAUHTR010000001">
    <property type="protein sequence ID" value="MDN4522847.1"/>
    <property type="molecule type" value="Genomic_DNA"/>
</dbReference>
<dbReference type="EC" id="6.1.1.22" evidence="8"/>
<dbReference type="Proteomes" id="UP001172721">
    <property type="component" value="Unassembled WGS sequence"/>
</dbReference>
<evidence type="ECO:0000256" key="2">
    <source>
        <dbReference type="ARBA" id="ARBA00022490"/>
    </source>
</evidence>
<dbReference type="InterPro" id="IPR012340">
    <property type="entry name" value="NA-bd_OB-fold"/>
</dbReference>
<dbReference type="RefSeq" id="WP_301163924.1">
    <property type="nucleotide sequence ID" value="NZ_JAUHTR010000001.1"/>
</dbReference>
<dbReference type="PRINTS" id="PR01042">
    <property type="entry name" value="TRNASYNTHASP"/>
</dbReference>
<keyword evidence="3 8" id="KW-0436">Ligase</keyword>
<comment type="subcellular location">
    <subcellularLocation>
        <location evidence="8">Cytoplasm</location>
    </subcellularLocation>
</comment>
<evidence type="ECO:0000259" key="9">
    <source>
        <dbReference type="PROSITE" id="PS50862"/>
    </source>
</evidence>